<sequence>MAPNRKIYPADHWLRSEDTERALAAYLDQQSKAYSRMKNAFVSELLGDLRGKRFLDYGCGAGLFTVYAAKQGASVVVGVDAEETAIETARYHARTEKVEPICRFVQSEDFPEFLRGDRFDVILMKDVIEHVVDDDGLLQRAVNSIAPGGRLVLSTQNSLSLNFLVQGTYNRILLGNKDWFGWDETHLRFYTFMSLGRKLRRAGFAVKDWRSVYIIPYKLPALPGSKKKFLRLDALSGIDRVLGGTFPYNRLGWNIIVKAEASPLVPQRMQLPENIARALPAVPALV</sequence>
<dbReference type="Pfam" id="PF13489">
    <property type="entry name" value="Methyltransf_23"/>
    <property type="match status" value="1"/>
</dbReference>
<proteinExistence type="predicted"/>
<evidence type="ECO:0000313" key="1">
    <source>
        <dbReference type="EMBL" id="MBI5252088.1"/>
    </source>
</evidence>
<dbReference type="GO" id="GO:0008168">
    <property type="term" value="F:methyltransferase activity"/>
    <property type="evidence" value="ECO:0007669"/>
    <property type="project" value="UniProtKB-KW"/>
</dbReference>
<gene>
    <name evidence="1" type="ORF">HY912_21545</name>
</gene>
<dbReference type="InterPro" id="IPR029063">
    <property type="entry name" value="SAM-dependent_MTases_sf"/>
</dbReference>
<dbReference type="GO" id="GO:0032259">
    <property type="term" value="P:methylation"/>
    <property type="evidence" value="ECO:0007669"/>
    <property type="project" value="UniProtKB-KW"/>
</dbReference>
<keyword evidence="1" id="KW-0489">Methyltransferase</keyword>
<organism evidence="1 2">
    <name type="scientific">Desulfomonile tiedjei</name>
    <dbReference type="NCBI Taxonomy" id="2358"/>
    <lineage>
        <taxon>Bacteria</taxon>
        <taxon>Pseudomonadati</taxon>
        <taxon>Thermodesulfobacteriota</taxon>
        <taxon>Desulfomonilia</taxon>
        <taxon>Desulfomonilales</taxon>
        <taxon>Desulfomonilaceae</taxon>
        <taxon>Desulfomonile</taxon>
    </lineage>
</organism>
<dbReference type="PANTHER" id="PTHR43464">
    <property type="entry name" value="METHYLTRANSFERASE"/>
    <property type="match status" value="1"/>
</dbReference>
<comment type="caution">
    <text evidence="1">The sequence shown here is derived from an EMBL/GenBank/DDBJ whole genome shotgun (WGS) entry which is preliminary data.</text>
</comment>
<dbReference type="SUPFAM" id="SSF53335">
    <property type="entry name" value="S-adenosyl-L-methionine-dependent methyltransferases"/>
    <property type="match status" value="1"/>
</dbReference>
<dbReference type="AlphaFoldDB" id="A0A9D6Z2D6"/>
<dbReference type="Gene3D" id="3.40.50.150">
    <property type="entry name" value="Vaccinia Virus protein VP39"/>
    <property type="match status" value="1"/>
</dbReference>
<name>A0A9D6Z2D6_9BACT</name>
<dbReference type="Proteomes" id="UP000807825">
    <property type="component" value="Unassembled WGS sequence"/>
</dbReference>
<evidence type="ECO:0000313" key="2">
    <source>
        <dbReference type="Proteomes" id="UP000807825"/>
    </source>
</evidence>
<protein>
    <submittedName>
        <fullName evidence="1">Methyltransferase domain-containing protein</fullName>
    </submittedName>
</protein>
<dbReference type="EMBL" id="JACRDE010000563">
    <property type="protein sequence ID" value="MBI5252088.1"/>
    <property type="molecule type" value="Genomic_DNA"/>
</dbReference>
<keyword evidence="1" id="KW-0808">Transferase</keyword>
<reference evidence="1" key="1">
    <citation type="submission" date="2020-07" db="EMBL/GenBank/DDBJ databases">
        <title>Huge and variable diversity of episymbiotic CPR bacteria and DPANN archaea in groundwater ecosystems.</title>
        <authorList>
            <person name="He C.Y."/>
            <person name="Keren R."/>
            <person name="Whittaker M."/>
            <person name="Farag I.F."/>
            <person name="Doudna J."/>
            <person name="Cate J.H.D."/>
            <person name="Banfield J.F."/>
        </authorList>
    </citation>
    <scope>NUCLEOTIDE SEQUENCE</scope>
    <source>
        <strain evidence="1">NC_groundwater_1664_Pr3_B-0.1um_52_9</strain>
    </source>
</reference>
<accession>A0A9D6Z2D6</accession>
<dbReference type="CDD" id="cd02440">
    <property type="entry name" value="AdoMet_MTases"/>
    <property type="match status" value="1"/>
</dbReference>